<accession>A0AAD3CFS7</accession>
<keyword evidence="2" id="KW-1185">Reference proteome</keyword>
<dbReference type="Proteomes" id="UP001054902">
    <property type="component" value="Unassembled WGS sequence"/>
</dbReference>
<reference evidence="1 2" key="1">
    <citation type="journal article" date="2021" name="Sci. Rep.">
        <title>The genome of the diatom Chaetoceros tenuissimus carries an ancient integrated fragment of an extant virus.</title>
        <authorList>
            <person name="Hongo Y."/>
            <person name="Kimura K."/>
            <person name="Takaki Y."/>
            <person name="Yoshida Y."/>
            <person name="Baba S."/>
            <person name="Kobayashi G."/>
            <person name="Nagasaki K."/>
            <person name="Hano T."/>
            <person name="Tomaru Y."/>
        </authorList>
    </citation>
    <scope>NUCLEOTIDE SEQUENCE [LARGE SCALE GENOMIC DNA]</scope>
    <source>
        <strain evidence="1 2">NIES-3715</strain>
    </source>
</reference>
<evidence type="ECO:0000313" key="2">
    <source>
        <dbReference type="Proteomes" id="UP001054902"/>
    </source>
</evidence>
<organism evidence="1 2">
    <name type="scientific">Chaetoceros tenuissimus</name>
    <dbReference type="NCBI Taxonomy" id="426638"/>
    <lineage>
        <taxon>Eukaryota</taxon>
        <taxon>Sar</taxon>
        <taxon>Stramenopiles</taxon>
        <taxon>Ochrophyta</taxon>
        <taxon>Bacillariophyta</taxon>
        <taxon>Coscinodiscophyceae</taxon>
        <taxon>Chaetocerotophycidae</taxon>
        <taxon>Chaetocerotales</taxon>
        <taxon>Chaetocerotaceae</taxon>
        <taxon>Chaetoceros</taxon>
    </lineage>
</organism>
<dbReference type="AlphaFoldDB" id="A0AAD3CFS7"/>
<gene>
    <name evidence="1" type="ORF">CTEN210_01307</name>
</gene>
<name>A0AAD3CFS7_9STRA</name>
<dbReference type="EMBL" id="BLLK01000020">
    <property type="protein sequence ID" value="GFH44833.1"/>
    <property type="molecule type" value="Genomic_DNA"/>
</dbReference>
<evidence type="ECO:0000313" key="1">
    <source>
        <dbReference type="EMBL" id="GFH44833.1"/>
    </source>
</evidence>
<sequence>MNRLAIRSGISILRPARLSANSRYMKRWMTNHSSSNKPNWRQNGTPEIVIGTTILTLLGVDYYLQSQQEKSRQEIMSQLQNTIRQDELKEKERSDLPSEEETKAMKSLFTCIVRRLPKYFDGSKCLMGVQVGDTVQVLEEHVGPDKMYHLCRLEKQNEKRGSTAVTVGWFPIQCLEKVKL</sequence>
<protein>
    <submittedName>
        <fullName evidence="1">Uncharacterized protein</fullName>
    </submittedName>
</protein>
<comment type="caution">
    <text evidence="1">The sequence shown here is derived from an EMBL/GenBank/DDBJ whole genome shotgun (WGS) entry which is preliminary data.</text>
</comment>
<proteinExistence type="predicted"/>